<dbReference type="InterPro" id="IPR000843">
    <property type="entry name" value="HTH_LacI"/>
</dbReference>
<dbReference type="GO" id="GO:0000976">
    <property type="term" value="F:transcription cis-regulatory region binding"/>
    <property type="evidence" value="ECO:0007669"/>
    <property type="project" value="TreeGrafter"/>
</dbReference>
<evidence type="ECO:0000259" key="4">
    <source>
        <dbReference type="PROSITE" id="PS50932"/>
    </source>
</evidence>
<dbReference type="AlphaFoldDB" id="A0A1Q5Q1N0"/>
<evidence type="ECO:0000313" key="5">
    <source>
        <dbReference type="EMBL" id="OKL53619.1"/>
    </source>
</evidence>
<dbReference type="Pfam" id="PF00356">
    <property type="entry name" value="LacI"/>
    <property type="match status" value="1"/>
</dbReference>
<dbReference type="SUPFAM" id="SSF53822">
    <property type="entry name" value="Periplasmic binding protein-like I"/>
    <property type="match status" value="1"/>
</dbReference>
<sequence length="335" mass="34654">MEPSINDVARKAGVSTATVSRAMRGLSNVNPATAERVRRAAAELGYSASPAAASLATGATRTIAIVCSQLNTWFVANVCQAIVRAAHNEGFTTSVLALGVGTLTEAREGTRAPVQAAKLRRRADAVIVVGLPLLPGEQAELSGLSIPVIFVGPAVPGQASVHIDEYDSARQATQFLLSRGHRTIAHITGPADDDTESGPPHLRLRGYIDALAAAGIAPDYELVAHCDYTRDAARKATRDVLRTRPDTTAILGFSDIQAAGALAGAADLGLAVPDDVAIMGIDGSELADALGLTTLSQDPTQQGEAAVTLALDLLTGAPVPDNIVFPTSLLERTTT</sequence>
<evidence type="ECO:0000313" key="6">
    <source>
        <dbReference type="Proteomes" id="UP000185628"/>
    </source>
</evidence>
<dbReference type="Proteomes" id="UP000185628">
    <property type="component" value="Unassembled WGS sequence"/>
</dbReference>
<dbReference type="InterPro" id="IPR028082">
    <property type="entry name" value="Peripla_BP_I"/>
</dbReference>
<keyword evidence="6" id="KW-1185">Reference proteome</keyword>
<dbReference type="InterPro" id="IPR010982">
    <property type="entry name" value="Lambda_DNA-bd_dom_sf"/>
</dbReference>
<evidence type="ECO:0000256" key="2">
    <source>
        <dbReference type="ARBA" id="ARBA00023125"/>
    </source>
</evidence>
<proteinExistence type="predicted"/>
<evidence type="ECO:0000256" key="3">
    <source>
        <dbReference type="ARBA" id="ARBA00023163"/>
    </source>
</evidence>
<dbReference type="GO" id="GO:0003700">
    <property type="term" value="F:DNA-binding transcription factor activity"/>
    <property type="evidence" value="ECO:0007669"/>
    <property type="project" value="TreeGrafter"/>
</dbReference>
<dbReference type="EMBL" id="MQVR01000049">
    <property type="protein sequence ID" value="OKL53619.1"/>
    <property type="molecule type" value="Genomic_DNA"/>
</dbReference>
<organism evidence="5 6">
    <name type="scientific">Bowdeniella nasicola</name>
    <dbReference type="NCBI Taxonomy" id="208480"/>
    <lineage>
        <taxon>Bacteria</taxon>
        <taxon>Bacillati</taxon>
        <taxon>Actinomycetota</taxon>
        <taxon>Actinomycetes</taxon>
        <taxon>Actinomycetales</taxon>
        <taxon>Actinomycetaceae</taxon>
        <taxon>Bowdeniella</taxon>
    </lineage>
</organism>
<dbReference type="CDD" id="cd06267">
    <property type="entry name" value="PBP1_LacI_sugar_binding-like"/>
    <property type="match status" value="1"/>
</dbReference>
<reference evidence="6" key="1">
    <citation type="submission" date="2016-12" db="EMBL/GenBank/DDBJ databases">
        <authorList>
            <person name="Meng X."/>
        </authorList>
    </citation>
    <scope>NUCLEOTIDE SEQUENCE [LARGE SCALE GENOMIC DNA]</scope>
    <source>
        <strain evidence="6">DSM 19116</strain>
    </source>
</reference>
<dbReference type="OrthoDB" id="3510266at2"/>
<keyword evidence="3" id="KW-0804">Transcription</keyword>
<dbReference type="PROSITE" id="PS00356">
    <property type="entry name" value="HTH_LACI_1"/>
    <property type="match status" value="1"/>
</dbReference>
<comment type="caution">
    <text evidence="5">The sequence shown here is derived from an EMBL/GenBank/DDBJ whole genome shotgun (WGS) entry which is preliminary data.</text>
</comment>
<dbReference type="Gene3D" id="1.10.260.40">
    <property type="entry name" value="lambda repressor-like DNA-binding domains"/>
    <property type="match status" value="1"/>
</dbReference>
<dbReference type="PANTHER" id="PTHR30146">
    <property type="entry name" value="LACI-RELATED TRANSCRIPTIONAL REPRESSOR"/>
    <property type="match status" value="1"/>
</dbReference>
<dbReference type="InterPro" id="IPR046335">
    <property type="entry name" value="LacI/GalR-like_sensor"/>
</dbReference>
<dbReference type="CDD" id="cd01392">
    <property type="entry name" value="HTH_LacI"/>
    <property type="match status" value="1"/>
</dbReference>
<accession>A0A1Q5Q1N0</accession>
<dbReference type="PANTHER" id="PTHR30146:SF109">
    <property type="entry name" value="HTH-TYPE TRANSCRIPTIONAL REGULATOR GALS"/>
    <property type="match status" value="1"/>
</dbReference>
<keyword evidence="1" id="KW-0805">Transcription regulation</keyword>
<protein>
    <recommendedName>
        <fullName evidence="4">HTH lacI-type domain-containing protein</fullName>
    </recommendedName>
</protein>
<evidence type="ECO:0000256" key="1">
    <source>
        <dbReference type="ARBA" id="ARBA00023015"/>
    </source>
</evidence>
<dbReference type="Gene3D" id="3.40.50.2300">
    <property type="match status" value="2"/>
</dbReference>
<feature type="domain" description="HTH lacI-type" evidence="4">
    <location>
        <begin position="3"/>
        <end position="57"/>
    </location>
</feature>
<dbReference type="SMART" id="SM00354">
    <property type="entry name" value="HTH_LACI"/>
    <property type="match status" value="1"/>
</dbReference>
<dbReference type="PROSITE" id="PS50932">
    <property type="entry name" value="HTH_LACI_2"/>
    <property type="match status" value="1"/>
</dbReference>
<dbReference type="Pfam" id="PF13377">
    <property type="entry name" value="Peripla_BP_3"/>
    <property type="match status" value="1"/>
</dbReference>
<gene>
    <name evidence="5" type="ORF">BSZ39_08505</name>
</gene>
<dbReference type="SUPFAM" id="SSF47413">
    <property type="entry name" value="lambda repressor-like DNA-binding domains"/>
    <property type="match status" value="1"/>
</dbReference>
<keyword evidence="2" id="KW-0238">DNA-binding</keyword>
<name>A0A1Q5Q1N0_9ACTO</name>
<dbReference type="RefSeq" id="WP_073716917.1">
    <property type="nucleotide sequence ID" value="NZ_MQVR01000049.1"/>
</dbReference>